<name>A0A0A9BSQ4_ARUDO</name>
<proteinExistence type="predicted"/>
<protein>
    <submittedName>
        <fullName evidence="1">Uncharacterized protein</fullName>
    </submittedName>
</protein>
<evidence type="ECO:0000313" key="1">
    <source>
        <dbReference type="EMBL" id="JAD64185.1"/>
    </source>
</evidence>
<reference evidence="1" key="1">
    <citation type="submission" date="2014-09" db="EMBL/GenBank/DDBJ databases">
        <authorList>
            <person name="Magalhaes I.L.F."/>
            <person name="Oliveira U."/>
            <person name="Santos F.R."/>
            <person name="Vidigal T.H.D.A."/>
            <person name="Brescovit A.D."/>
            <person name="Santos A.J."/>
        </authorList>
    </citation>
    <scope>NUCLEOTIDE SEQUENCE</scope>
    <source>
        <tissue evidence="1">Shoot tissue taken approximately 20 cm above the soil surface</tissue>
    </source>
</reference>
<dbReference type="AlphaFoldDB" id="A0A0A9BSQ4"/>
<organism evidence="1">
    <name type="scientific">Arundo donax</name>
    <name type="common">Giant reed</name>
    <name type="synonym">Donax arundinaceus</name>
    <dbReference type="NCBI Taxonomy" id="35708"/>
    <lineage>
        <taxon>Eukaryota</taxon>
        <taxon>Viridiplantae</taxon>
        <taxon>Streptophyta</taxon>
        <taxon>Embryophyta</taxon>
        <taxon>Tracheophyta</taxon>
        <taxon>Spermatophyta</taxon>
        <taxon>Magnoliopsida</taxon>
        <taxon>Liliopsida</taxon>
        <taxon>Poales</taxon>
        <taxon>Poaceae</taxon>
        <taxon>PACMAD clade</taxon>
        <taxon>Arundinoideae</taxon>
        <taxon>Arundineae</taxon>
        <taxon>Arundo</taxon>
    </lineage>
</organism>
<dbReference type="EMBL" id="GBRH01233710">
    <property type="protein sequence ID" value="JAD64185.1"/>
    <property type="molecule type" value="Transcribed_RNA"/>
</dbReference>
<reference evidence="1" key="2">
    <citation type="journal article" date="2015" name="Data Brief">
        <title>Shoot transcriptome of the giant reed, Arundo donax.</title>
        <authorList>
            <person name="Barrero R.A."/>
            <person name="Guerrero F.D."/>
            <person name="Moolhuijzen P."/>
            <person name="Goolsby J.A."/>
            <person name="Tidwell J."/>
            <person name="Bellgard S.E."/>
            <person name="Bellgard M.I."/>
        </authorList>
    </citation>
    <scope>NUCLEOTIDE SEQUENCE</scope>
    <source>
        <tissue evidence="1">Shoot tissue taken approximately 20 cm above the soil surface</tissue>
    </source>
</reference>
<accession>A0A0A9BSQ4</accession>
<sequence>MQNMVSKSLLFVASKHLKVFYTIVLARNSKNTSHPNSP</sequence>